<dbReference type="GO" id="GO:0046930">
    <property type="term" value="C:pore complex"/>
    <property type="evidence" value="ECO:0007669"/>
    <property type="project" value="UniProtKB-KW"/>
</dbReference>
<keyword evidence="14" id="KW-1185">Reference proteome</keyword>
<proteinExistence type="predicted"/>
<dbReference type="PANTHER" id="PTHR34501">
    <property type="entry name" value="PROTEIN YDDL-RELATED"/>
    <property type="match status" value="1"/>
</dbReference>
<dbReference type="PANTHER" id="PTHR34501:SF9">
    <property type="entry name" value="MAJOR OUTER MEMBRANE PROTEIN P.IA"/>
    <property type="match status" value="1"/>
</dbReference>
<protein>
    <submittedName>
        <fullName evidence="13">Porin Gram-negative type</fullName>
    </submittedName>
</protein>
<evidence type="ECO:0000256" key="2">
    <source>
        <dbReference type="ARBA" id="ARBA00011233"/>
    </source>
</evidence>
<comment type="subunit">
    <text evidence="2">Homotrimer.</text>
</comment>
<evidence type="ECO:0000256" key="7">
    <source>
        <dbReference type="ARBA" id="ARBA00023065"/>
    </source>
</evidence>
<evidence type="ECO:0000256" key="9">
    <source>
        <dbReference type="ARBA" id="ARBA00023136"/>
    </source>
</evidence>
<evidence type="ECO:0000313" key="14">
    <source>
        <dbReference type="Proteomes" id="UP000031838"/>
    </source>
</evidence>
<dbReference type="HOGENOM" id="CLU_038238_0_1_4"/>
<dbReference type="InterPro" id="IPR033900">
    <property type="entry name" value="Gram_neg_porin_domain"/>
</dbReference>
<dbReference type="EMBL" id="CP002581">
    <property type="protein sequence ID" value="AJK48735.1"/>
    <property type="molecule type" value="Genomic_DNA"/>
</dbReference>
<keyword evidence="8" id="KW-0626">Porin</keyword>
<evidence type="ECO:0000256" key="10">
    <source>
        <dbReference type="ARBA" id="ARBA00023237"/>
    </source>
</evidence>
<feature type="signal peptide" evidence="11">
    <location>
        <begin position="1"/>
        <end position="20"/>
    </location>
</feature>
<dbReference type="RefSeq" id="WP_042627323.1">
    <property type="nucleotide sequence ID" value="NZ_CP002581.1"/>
</dbReference>
<dbReference type="GO" id="GO:0034220">
    <property type="term" value="P:monoatomic ion transmembrane transport"/>
    <property type="evidence" value="ECO:0007669"/>
    <property type="project" value="InterPro"/>
</dbReference>
<keyword evidence="3" id="KW-0813">Transport</keyword>
<comment type="subcellular location">
    <subcellularLocation>
        <location evidence="1">Cell outer membrane</location>
        <topology evidence="1">Multi-pass membrane protein</topology>
    </subcellularLocation>
</comment>
<evidence type="ECO:0000256" key="3">
    <source>
        <dbReference type="ARBA" id="ARBA00022448"/>
    </source>
</evidence>
<dbReference type="GO" id="GO:0015288">
    <property type="term" value="F:porin activity"/>
    <property type="evidence" value="ECO:0007669"/>
    <property type="project" value="UniProtKB-KW"/>
</dbReference>
<feature type="domain" description="Porin" evidence="12">
    <location>
        <begin position="8"/>
        <end position="354"/>
    </location>
</feature>
<evidence type="ECO:0000256" key="8">
    <source>
        <dbReference type="ARBA" id="ARBA00023114"/>
    </source>
</evidence>
<dbReference type="InterPro" id="IPR050298">
    <property type="entry name" value="Gram-neg_bact_OMP"/>
</dbReference>
<dbReference type="SUPFAM" id="SSF56935">
    <property type="entry name" value="Porins"/>
    <property type="match status" value="1"/>
</dbReference>
<dbReference type="GO" id="GO:0009279">
    <property type="term" value="C:cell outer membrane"/>
    <property type="evidence" value="ECO:0007669"/>
    <property type="project" value="UniProtKB-SubCell"/>
</dbReference>
<evidence type="ECO:0000313" key="13">
    <source>
        <dbReference type="EMBL" id="AJK48735.1"/>
    </source>
</evidence>
<dbReference type="PRINTS" id="PR00184">
    <property type="entry name" value="NEISSPPORIN"/>
</dbReference>
<organism evidence="13 14">
    <name type="scientific">Burkholderia plantarii</name>
    <dbReference type="NCBI Taxonomy" id="41899"/>
    <lineage>
        <taxon>Bacteria</taxon>
        <taxon>Pseudomonadati</taxon>
        <taxon>Pseudomonadota</taxon>
        <taxon>Betaproteobacteria</taxon>
        <taxon>Burkholderiales</taxon>
        <taxon>Burkholderiaceae</taxon>
        <taxon>Burkholderia</taxon>
    </lineage>
</organism>
<evidence type="ECO:0000259" key="12">
    <source>
        <dbReference type="Pfam" id="PF13609"/>
    </source>
</evidence>
<reference evidence="13 14" key="2">
    <citation type="journal article" date="2016" name="Appl. Microbiol. Biotechnol.">
        <title>Mutations improving production and secretion of extracellular lipase by Burkholderia glumae PG1.</title>
        <authorList>
            <person name="Knapp A."/>
            <person name="Voget S."/>
            <person name="Gao R."/>
            <person name="Zaburannyi N."/>
            <person name="Krysciak D."/>
            <person name="Breuer M."/>
            <person name="Hauer B."/>
            <person name="Streit W.R."/>
            <person name="Muller R."/>
            <person name="Daniel R."/>
            <person name="Jaeger K.E."/>
        </authorList>
    </citation>
    <scope>NUCLEOTIDE SEQUENCE [LARGE SCALE GENOMIC DNA]</scope>
    <source>
        <strain evidence="13 14">PG1</strain>
    </source>
</reference>
<dbReference type="CDD" id="cd00342">
    <property type="entry name" value="gram_neg_porins"/>
    <property type="match status" value="1"/>
</dbReference>
<dbReference type="InterPro" id="IPR001702">
    <property type="entry name" value="Porin_Gram-ve"/>
</dbReference>
<keyword evidence="7" id="KW-0406">Ion transport</keyword>
<reference evidence="14" key="1">
    <citation type="submission" date="2011-03" db="EMBL/GenBank/DDBJ databases">
        <authorList>
            <person name="Voget S."/>
            <person name="Streit W.R."/>
            <person name="Jaeger K.E."/>
            <person name="Daniel R."/>
        </authorList>
    </citation>
    <scope>NUCLEOTIDE SEQUENCE [LARGE SCALE GENOMIC DNA]</scope>
    <source>
        <strain evidence="14">PG1</strain>
    </source>
</reference>
<gene>
    <name evidence="13" type="ORF">BGL_2c06510</name>
</gene>
<feature type="chain" id="PRO_5002110374" evidence="11">
    <location>
        <begin position="21"/>
        <end position="397"/>
    </location>
</feature>
<evidence type="ECO:0000256" key="4">
    <source>
        <dbReference type="ARBA" id="ARBA00022452"/>
    </source>
</evidence>
<dbReference type="AlphaFoldDB" id="A0A0B6S611"/>
<evidence type="ECO:0000256" key="6">
    <source>
        <dbReference type="ARBA" id="ARBA00022729"/>
    </source>
</evidence>
<dbReference type="PRINTS" id="PR00182">
    <property type="entry name" value="ECOLNEIPORIN"/>
</dbReference>
<keyword evidence="10" id="KW-0998">Cell outer membrane</keyword>
<dbReference type="InterPro" id="IPR002299">
    <property type="entry name" value="Porin_Neis"/>
</dbReference>
<dbReference type="Pfam" id="PF13609">
    <property type="entry name" value="Porin_4"/>
    <property type="match status" value="1"/>
</dbReference>
<evidence type="ECO:0000256" key="5">
    <source>
        <dbReference type="ARBA" id="ARBA00022692"/>
    </source>
</evidence>
<sequence length="397" mass="41513">MKKHLAAASLLLPLATAAWAQSSVTLYGIVDAGLTYRSNERTGTGPGAAGHSTLALAGGALSGSRWGIRGTETLGGGWRAIFALENGFEIASGTSQQGNRLFGRQAFVGLGNERYGTLTMGRQYTSLDDFVNGVSPVKFSGGYAAHPGDIDDLDQTVRVDNAVKYTSANYDGLTFGAMYGFGNQAGSMKRRSTWSVGAAYANGPLKLGAGFERADNGRAGQLAPGGGRWDGSDDGTFGSSISEGFASAQTQQILATGATWDFGPVLVGANYSNVQYRAGGNSLYHGHATFNIAGLFTQWKVAANTRLFAGYNYTRRGDVDGLAESATYHDASLGAFYDLSKRTTVYLLGAYQHASGMTLDAFGRPTAATASASDKANGHSAATRSQTLVSVGLRQLF</sequence>
<dbReference type="Gene3D" id="2.40.160.10">
    <property type="entry name" value="Porin"/>
    <property type="match status" value="1"/>
</dbReference>
<evidence type="ECO:0000256" key="1">
    <source>
        <dbReference type="ARBA" id="ARBA00004571"/>
    </source>
</evidence>
<evidence type="ECO:0000256" key="11">
    <source>
        <dbReference type="SAM" id="SignalP"/>
    </source>
</evidence>
<accession>A0A0B6S611</accession>
<name>A0A0B6S611_BURPL</name>
<dbReference type="KEGG" id="bgp:BGL_2c06510"/>
<keyword evidence="9" id="KW-0472">Membrane</keyword>
<keyword evidence="5" id="KW-0812">Transmembrane</keyword>
<keyword evidence="6 11" id="KW-0732">Signal</keyword>
<keyword evidence="4" id="KW-1134">Transmembrane beta strand</keyword>
<dbReference type="Proteomes" id="UP000031838">
    <property type="component" value="Chromosome 2"/>
</dbReference>
<dbReference type="InterPro" id="IPR023614">
    <property type="entry name" value="Porin_dom_sf"/>
</dbReference>